<dbReference type="Pfam" id="PF00501">
    <property type="entry name" value="AMP-binding"/>
    <property type="match status" value="1"/>
</dbReference>
<dbReference type="Gene3D" id="1.10.1200.10">
    <property type="entry name" value="ACP-like"/>
    <property type="match status" value="1"/>
</dbReference>
<dbReference type="GO" id="GO:0005829">
    <property type="term" value="C:cytosol"/>
    <property type="evidence" value="ECO:0007669"/>
    <property type="project" value="TreeGrafter"/>
</dbReference>
<dbReference type="InterPro" id="IPR001242">
    <property type="entry name" value="Condensation_dom"/>
</dbReference>
<dbReference type="Gene3D" id="2.30.38.10">
    <property type="entry name" value="Luciferase, Domain 3"/>
    <property type="match status" value="1"/>
</dbReference>
<dbReference type="InterPro" id="IPR000873">
    <property type="entry name" value="AMP-dep_synth/lig_dom"/>
</dbReference>
<dbReference type="SUPFAM" id="SSF47336">
    <property type="entry name" value="ACP-like"/>
    <property type="match status" value="1"/>
</dbReference>
<dbReference type="InterPro" id="IPR045851">
    <property type="entry name" value="AMP-bd_C_sf"/>
</dbReference>
<gene>
    <name evidence="2" type="ORF">AAG747_27370</name>
</gene>
<dbReference type="Gene3D" id="3.40.50.980">
    <property type="match status" value="2"/>
</dbReference>
<dbReference type="InterPro" id="IPR009081">
    <property type="entry name" value="PP-bd_ACP"/>
</dbReference>
<evidence type="ECO:0000313" key="2">
    <source>
        <dbReference type="EMBL" id="MEN7551666.1"/>
    </source>
</evidence>
<dbReference type="Gene3D" id="3.30.300.30">
    <property type="match status" value="1"/>
</dbReference>
<name>A0AAW9SLD5_9BACT</name>
<dbReference type="CDD" id="cd05930">
    <property type="entry name" value="A_NRPS"/>
    <property type="match status" value="1"/>
</dbReference>
<dbReference type="PROSITE" id="PS50075">
    <property type="entry name" value="CARRIER"/>
    <property type="match status" value="1"/>
</dbReference>
<evidence type="ECO:0000313" key="3">
    <source>
        <dbReference type="Proteomes" id="UP001403385"/>
    </source>
</evidence>
<organism evidence="2 3">
    <name type="scientific">Rapidithrix thailandica</name>
    <dbReference type="NCBI Taxonomy" id="413964"/>
    <lineage>
        <taxon>Bacteria</taxon>
        <taxon>Pseudomonadati</taxon>
        <taxon>Bacteroidota</taxon>
        <taxon>Cytophagia</taxon>
        <taxon>Cytophagales</taxon>
        <taxon>Flammeovirgaceae</taxon>
        <taxon>Rapidithrix</taxon>
    </lineage>
</organism>
<dbReference type="Gene3D" id="3.30.559.10">
    <property type="entry name" value="Chloramphenicol acetyltransferase-like domain"/>
    <property type="match status" value="2"/>
</dbReference>
<keyword evidence="3" id="KW-1185">Reference proteome</keyword>
<dbReference type="InterPro" id="IPR036736">
    <property type="entry name" value="ACP-like_sf"/>
</dbReference>
<dbReference type="GO" id="GO:0003824">
    <property type="term" value="F:catalytic activity"/>
    <property type="evidence" value="ECO:0007669"/>
    <property type="project" value="InterPro"/>
</dbReference>
<protein>
    <submittedName>
        <fullName evidence="2">Amino acid adenylation domain-containing protein</fullName>
    </submittedName>
</protein>
<dbReference type="GO" id="GO:0031177">
    <property type="term" value="F:phosphopantetheine binding"/>
    <property type="evidence" value="ECO:0007669"/>
    <property type="project" value="TreeGrafter"/>
</dbReference>
<sequence length="1493" mass="170565">MNKNSDTSIQQYTLSPVQQRIWSILPQISNPVIAIKTSVKGRLNIPCIQQAIEQLGEKYNVLRFNFVKTGAFEFPLQAANTQIPYSLEVLDLSENAVNLPQEDIHKKTNTWLESPVTKAENTLELLWIKTAEEESQLWIKSHPLIMDLKSMHLFLSDFSKVCEGTFSSTSETTLPYENYAQWQNELLSEPETEGLHFFKEMEQQDFSKHILPFEKNTEKKACNLNKHRVEFPLEVNKALQKQAEQLDVEIYQLLAGLFAQFLSAYDKQENMLLGISHYERVYEELEYALGAMTKTLPLRLSPGIENTLFFEKLKEEDEAITDWEDFFSFENAGQTRDTPFAYGISMLPATFFHPIGNTITFQVSDLTDISEPFGLRLLALEKEEGLQTDLYYQQGRFTPAIIHWLGKQWQHFLRRKLSLISNEPQFIPTENASDKSIEKKTVLELLEKQVERKAQQEAIRYQGQSLSYRDLDEKSNAVARLLQNTYGVKAGKRVALLLNRSEWLPVAIWGVLKAGGAYVPIDTAYPVKRIKQTLESAQCSAILTTPGLLEDMGIAPDEPVVVLNHDLLANISPHPVHTALSEEDLAYLIFTSGSTGKPKGVMISHGSLSNYVQWAGHYYFDEGERATWGMFTSLAFDLTVTSLFVSLCYGQRLFIADQEKSIARILQEFLSPEIDNEVDTLKLTPSHITMLKNLGHTSTSLKKIILGGEALEKEHISALYSWNPDVEIYNEYGPTEATVGCIVKRVSIEDERILIGRGIAQTYLCIVDDTLQPVEEGMAGELYISGKCLAKGYLGMENLTAKVFTQFDWDPTHTVWYKSGDLVRQTLEGEFEYLGRVDKQIKIRGFRIEPAEIQAVLQQLKGVRQSYISVMELEGQKILIAFLMTEGELVEETLFAELHNRLPDYMIPGMLVKVDAFPLTTNGKTDEKALLTFARQQKTSRERAYVAPRNPLETQLQEIWQEVLQQKPVSITDDFFACGGNSLSFSQLLLNISQRIGIRLSFTELFEFTVLEKQAEYLAGKETGHSETSIPLAPKQKNYPLSPAQEGIWKASQSEASNIAYNMPILFKIKGHVDLPALERSISLLIDTYESLRTIFVQTEASVVRQQILGSPQINEVFQCISVDPESNEETLDNLFKHHIRQPFNLVQGPLIRFHWFKLHHTSSYLLFNMHHIIGDNWTMKLFFHQLFKTYLNLTAGQEAELLKPALQYKDYTVWLQNKLNSPEGVELEKYWLQLFSEELEPLNMPTDTPRPDKKTYEGNTLHATLDAEETNILRQFTQQHEGTLFMSLMVVLNALFHKYTGQEDIVIGAPVAGREHSGLQEQIGLFVNTLALRNAFSTDDTINELYKTIRQNTLEAYTHQWYPFDTLLKKLDYPAQPGRSPLFDVMIVLQNIPYNPMDEIPESLSVQELTFDWGSSKYDFCFFFIEEEDHIHIHLEYDKVLYSTSAVHHLLRNIKHIISQLPEVTCLPDITLQTLASEAKEEDAFLSQMMKI</sequence>
<dbReference type="SUPFAM" id="SSF56801">
    <property type="entry name" value="Acetyl-CoA synthetase-like"/>
    <property type="match status" value="1"/>
</dbReference>
<dbReference type="Pfam" id="PF00668">
    <property type="entry name" value="Condensation"/>
    <property type="match status" value="2"/>
</dbReference>
<dbReference type="EMBL" id="JBDKWZ010000025">
    <property type="protein sequence ID" value="MEN7551666.1"/>
    <property type="molecule type" value="Genomic_DNA"/>
</dbReference>
<dbReference type="Pfam" id="PF00550">
    <property type="entry name" value="PP-binding"/>
    <property type="match status" value="1"/>
</dbReference>
<dbReference type="Proteomes" id="UP001403385">
    <property type="component" value="Unassembled WGS sequence"/>
</dbReference>
<dbReference type="PROSITE" id="PS00455">
    <property type="entry name" value="AMP_BINDING"/>
    <property type="match status" value="1"/>
</dbReference>
<dbReference type="InterPro" id="IPR023213">
    <property type="entry name" value="CAT-like_dom_sf"/>
</dbReference>
<dbReference type="NCBIfam" id="TIGR01733">
    <property type="entry name" value="AA-adenyl-dom"/>
    <property type="match status" value="1"/>
</dbReference>
<dbReference type="RefSeq" id="WP_346824445.1">
    <property type="nucleotide sequence ID" value="NZ_JBDKWZ010000025.1"/>
</dbReference>
<dbReference type="InterPro" id="IPR020845">
    <property type="entry name" value="AMP-binding_CS"/>
</dbReference>
<dbReference type="SUPFAM" id="SSF52777">
    <property type="entry name" value="CoA-dependent acyltransferases"/>
    <property type="match status" value="4"/>
</dbReference>
<accession>A0AAW9SLD5</accession>
<dbReference type="PANTHER" id="PTHR45527:SF1">
    <property type="entry name" value="FATTY ACID SYNTHASE"/>
    <property type="match status" value="1"/>
</dbReference>
<dbReference type="InterPro" id="IPR010071">
    <property type="entry name" value="AA_adenyl_dom"/>
</dbReference>
<evidence type="ECO:0000259" key="1">
    <source>
        <dbReference type="PROSITE" id="PS50075"/>
    </source>
</evidence>
<dbReference type="GO" id="GO:0044550">
    <property type="term" value="P:secondary metabolite biosynthetic process"/>
    <property type="evidence" value="ECO:0007669"/>
    <property type="project" value="TreeGrafter"/>
</dbReference>
<proteinExistence type="predicted"/>
<dbReference type="PANTHER" id="PTHR45527">
    <property type="entry name" value="NONRIBOSOMAL PEPTIDE SYNTHETASE"/>
    <property type="match status" value="1"/>
</dbReference>
<reference evidence="2 3" key="1">
    <citation type="submission" date="2024-04" db="EMBL/GenBank/DDBJ databases">
        <title>Novel genus in family Flammeovirgaceae.</title>
        <authorList>
            <person name="Nguyen T.H."/>
            <person name="Vuong T.Q."/>
            <person name="Le H."/>
            <person name="Kim S.-G."/>
        </authorList>
    </citation>
    <scope>NUCLEOTIDE SEQUENCE [LARGE SCALE GENOMIC DNA]</scope>
    <source>
        <strain evidence="2 3">JCM 23209</strain>
    </source>
</reference>
<dbReference type="CDD" id="cd19531">
    <property type="entry name" value="LCL_NRPS-like"/>
    <property type="match status" value="1"/>
</dbReference>
<dbReference type="GO" id="GO:0043041">
    <property type="term" value="P:amino acid activation for nonribosomal peptide biosynthetic process"/>
    <property type="evidence" value="ECO:0007669"/>
    <property type="project" value="TreeGrafter"/>
</dbReference>
<comment type="caution">
    <text evidence="2">The sequence shown here is derived from an EMBL/GenBank/DDBJ whole genome shotgun (WGS) entry which is preliminary data.</text>
</comment>
<dbReference type="Gene3D" id="3.30.559.30">
    <property type="entry name" value="Nonribosomal peptide synthetase, condensation domain"/>
    <property type="match status" value="2"/>
</dbReference>
<feature type="domain" description="Carrier" evidence="1">
    <location>
        <begin position="947"/>
        <end position="1022"/>
    </location>
</feature>
<dbReference type="FunFam" id="3.40.50.980:FF:000001">
    <property type="entry name" value="Non-ribosomal peptide synthetase"/>
    <property type="match status" value="1"/>
</dbReference>